<gene>
    <name evidence="2" type="ORF">RYX45_00310</name>
</gene>
<feature type="transmembrane region" description="Helical" evidence="1">
    <location>
        <begin position="40"/>
        <end position="61"/>
    </location>
</feature>
<reference evidence="2" key="1">
    <citation type="submission" date="2023-10" db="EMBL/GenBank/DDBJ databases">
        <title>Screening of Alkalihalophilus pseudofirmusBZ-TG-HK211 and Its Alleviation of Salt Stress on Rapeseed Growth.</title>
        <authorList>
            <person name="Zhao B."/>
            <person name="Guo T."/>
        </authorList>
    </citation>
    <scope>NUCLEOTIDE SEQUENCE</scope>
    <source>
        <strain evidence="2">BZ-TG-HK211</strain>
    </source>
</reference>
<dbReference type="AlphaFoldDB" id="A0AAJ2KRY0"/>
<feature type="transmembrane region" description="Helical" evidence="1">
    <location>
        <begin position="183"/>
        <end position="201"/>
    </location>
</feature>
<sequence>MPYFRIILTGIAKLLSKVFSMATLTFFGRIPSQDDSKVSFMGLLSLYWIYILVTTVFPDLAETFIPFMPDDDTIVRIASIVLILLIPLINGYISTKMKNRDTDCSKIKQTFMGYPYTLILGVMSMILLVLIPLIKLPNILQMHSQQQFAIMIRKGKYDDVLKEVEETLKKHQIKTYIHDPKKLVWFNFVMLSYVLEHIFNFKIAKKMKYITAELEDNEVEITVHATDISIVGPRQEVCEVKHILSEEMRPVDFYFTWDHSLQHLEDQIQEMRHELEDGSDISMDKLEEITEELRKASLGNEDWNAMRRQIYKLECDYYKWKYEECNEGVKKEND</sequence>
<evidence type="ECO:0000313" key="2">
    <source>
        <dbReference type="EMBL" id="MDV2883601.1"/>
    </source>
</evidence>
<proteinExistence type="predicted"/>
<dbReference type="EMBL" id="JAWJAY010000001">
    <property type="protein sequence ID" value="MDV2883601.1"/>
    <property type="molecule type" value="Genomic_DNA"/>
</dbReference>
<dbReference type="Proteomes" id="UP001285636">
    <property type="component" value="Unassembled WGS sequence"/>
</dbReference>
<accession>A0AAJ2KRY0</accession>
<keyword evidence="1" id="KW-0472">Membrane</keyword>
<protein>
    <submittedName>
        <fullName evidence="2">Uncharacterized protein</fullName>
    </submittedName>
</protein>
<evidence type="ECO:0000313" key="3">
    <source>
        <dbReference type="Proteomes" id="UP001285636"/>
    </source>
</evidence>
<feature type="transmembrane region" description="Helical" evidence="1">
    <location>
        <begin position="114"/>
        <end position="134"/>
    </location>
</feature>
<feature type="transmembrane region" description="Helical" evidence="1">
    <location>
        <begin position="6"/>
        <end position="28"/>
    </location>
</feature>
<comment type="caution">
    <text evidence="2">The sequence shown here is derived from an EMBL/GenBank/DDBJ whole genome shotgun (WGS) entry which is preliminary data.</text>
</comment>
<organism evidence="2 3">
    <name type="scientific">Alkalihalophilus pseudofirmus</name>
    <name type="common">Bacillus pseudofirmus</name>
    <dbReference type="NCBI Taxonomy" id="79885"/>
    <lineage>
        <taxon>Bacteria</taxon>
        <taxon>Bacillati</taxon>
        <taxon>Bacillota</taxon>
        <taxon>Bacilli</taxon>
        <taxon>Bacillales</taxon>
        <taxon>Bacillaceae</taxon>
        <taxon>Alkalihalophilus</taxon>
    </lineage>
</organism>
<keyword evidence="1" id="KW-1133">Transmembrane helix</keyword>
<feature type="transmembrane region" description="Helical" evidence="1">
    <location>
        <begin position="73"/>
        <end position="93"/>
    </location>
</feature>
<dbReference type="RefSeq" id="WP_323465533.1">
    <property type="nucleotide sequence ID" value="NZ_CP144224.1"/>
</dbReference>
<name>A0AAJ2KRY0_ALKPS</name>
<keyword evidence="1" id="KW-0812">Transmembrane</keyword>
<evidence type="ECO:0000256" key="1">
    <source>
        <dbReference type="SAM" id="Phobius"/>
    </source>
</evidence>